<dbReference type="InterPro" id="IPR024208">
    <property type="entry name" value="DUF3842"/>
</dbReference>
<dbReference type="OrthoDB" id="9797117at2"/>
<dbReference type="Proteomes" id="UP000323521">
    <property type="component" value="Chromosome"/>
</dbReference>
<dbReference type="Pfam" id="PF12953">
    <property type="entry name" value="DUF3842"/>
    <property type="match status" value="1"/>
</dbReference>
<reference evidence="1 2" key="1">
    <citation type="submission" date="2016-10" db="EMBL/GenBank/DDBJ databases">
        <title>Complete Genome Sequence of Peptococcaceae strain DCMF.</title>
        <authorList>
            <person name="Edwards R.J."/>
            <person name="Holland S.I."/>
            <person name="Deshpande N.P."/>
            <person name="Wong Y.K."/>
            <person name="Ertan H."/>
            <person name="Manefield M."/>
            <person name="Russell T.L."/>
            <person name="Lee M.J."/>
        </authorList>
    </citation>
    <scope>NUCLEOTIDE SEQUENCE [LARGE SCALE GENOMIC DNA]</scope>
    <source>
        <strain evidence="1 2">DCMF</strain>
    </source>
</reference>
<keyword evidence="2" id="KW-1185">Reference proteome</keyword>
<proteinExistence type="predicted"/>
<dbReference type="EMBL" id="CP017634">
    <property type="protein sequence ID" value="ATW23945.1"/>
    <property type="molecule type" value="Genomic_DNA"/>
</dbReference>
<evidence type="ECO:0008006" key="3">
    <source>
        <dbReference type="Google" id="ProtNLM"/>
    </source>
</evidence>
<dbReference type="RefSeq" id="WP_148133115.1">
    <property type="nucleotide sequence ID" value="NZ_CP017634.1"/>
</dbReference>
<name>A0A3G1KP94_FORW1</name>
<gene>
    <name evidence="1" type="ORF">DCMF_03295</name>
</gene>
<evidence type="ECO:0000313" key="2">
    <source>
        <dbReference type="Proteomes" id="UP000323521"/>
    </source>
</evidence>
<dbReference type="AlphaFoldDB" id="A0A3G1KP94"/>
<evidence type="ECO:0000313" key="1">
    <source>
        <dbReference type="EMBL" id="ATW23945.1"/>
    </source>
</evidence>
<accession>A0A3G1KP94</accession>
<dbReference type="KEGG" id="fwa:DCMF_03295"/>
<protein>
    <recommendedName>
        <fullName evidence="3">DUF3842 family protein</fullName>
    </recommendedName>
</protein>
<organism evidence="1 2">
    <name type="scientific">Formimonas warabiya</name>
    <dbReference type="NCBI Taxonomy" id="1761012"/>
    <lineage>
        <taxon>Bacteria</taxon>
        <taxon>Bacillati</taxon>
        <taxon>Bacillota</taxon>
        <taxon>Clostridia</taxon>
        <taxon>Eubacteriales</taxon>
        <taxon>Peptococcaceae</taxon>
        <taxon>Candidatus Formimonas</taxon>
    </lineage>
</organism>
<sequence length="141" mass="14799">MRIAIIDGQGGGIGKHITEKLRKHLPEDTEIIALGTNSLATAAMLKAGANDGATGENAIAFMADQVDIIVGSVAVLAANSMLGELTPRMAEAIANSKAKKILLPINRAGIEIIGVVNEPLPHQIEKLITVLIKLRKGDSYV</sequence>